<dbReference type="Pfam" id="PF03435">
    <property type="entry name" value="Sacchrp_dh_NADP"/>
    <property type="match status" value="1"/>
</dbReference>
<dbReference type="Gene3D" id="3.40.50.720">
    <property type="entry name" value="NAD(P)-binding Rossmann-like Domain"/>
    <property type="match status" value="1"/>
</dbReference>
<dbReference type="AlphaFoldDB" id="A0A363UMT4"/>
<organism evidence="2 3">
    <name type="scientific">Abyssibacter profundi</name>
    <dbReference type="NCBI Taxonomy" id="2182787"/>
    <lineage>
        <taxon>Bacteria</taxon>
        <taxon>Pseudomonadati</taxon>
        <taxon>Pseudomonadota</taxon>
        <taxon>Gammaproteobacteria</taxon>
        <taxon>Chromatiales</taxon>
        <taxon>Oceanococcaceae</taxon>
        <taxon>Abyssibacter</taxon>
    </lineage>
</organism>
<accession>A0A363UMT4</accession>
<evidence type="ECO:0000259" key="1">
    <source>
        <dbReference type="Pfam" id="PF03435"/>
    </source>
</evidence>
<keyword evidence="3" id="KW-1185">Reference proteome</keyword>
<dbReference type="RefSeq" id="WP_109719345.1">
    <property type="nucleotide sequence ID" value="NZ_QEQK01000004.1"/>
</dbReference>
<evidence type="ECO:0000313" key="3">
    <source>
        <dbReference type="Proteomes" id="UP000251800"/>
    </source>
</evidence>
<dbReference type="InterPro" id="IPR051276">
    <property type="entry name" value="Saccharopine_DH-like_oxidrdct"/>
</dbReference>
<protein>
    <submittedName>
        <fullName evidence="2">Saccharopine dehydrogenase</fullName>
    </submittedName>
</protein>
<evidence type="ECO:0000313" key="2">
    <source>
        <dbReference type="EMBL" id="PWN56748.1"/>
    </source>
</evidence>
<dbReference type="PANTHER" id="PTHR12286:SF5">
    <property type="entry name" value="SACCHAROPINE DEHYDROGENASE-LIKE OXIDOREDUCTASE"/>
    <property type="match status" value="1"/>
</dbReference>
<dbReference type="GO" id="GO:0009247">
    <property type="term" value="P:glycolipid biosynthetic process"/>
    <property type="evidence" value="ECO:0007669"/>
    <property type="project" value="TreeGrafter"/>
</dbReference>
<dbReference type="GO" id="GO:0005886">
    <property type="term" value="C:plasma membrane"/>
    <property type="evidence" value="ECO:0007669"/>
    <property type="project" value="TreeGrafter"/>
</dbReference>
<dbReference type="Proteomes" id="UP000251800">
    <property type="component" value="Unassembled WGS sequence"/>
</dbReference>
<feature type="domain" description="Saccharopine dehydrogenase NADP binding" evidence="1">
    <location>
        <begin position="7"/>
        <end position="137"/>
    </location>
</feature>
<proteinExistence type="predicted"/>
<sequence>MSESFDIVVFGATSFVGQILCRHLFARHGASGGEIRWAMAGRSRGKLERVRQDLGAGAGDIPLLLANADDETALTTLCQQTRVVISTVGPYALYGSELVRICAESGTDYCDLTGEVQWIRRMIDANEAAAKRSGARIVHCCGFDSVPSDLGLQFFQQEARNRFGAPVERVKMRVKAARGGFSGGTVASLMNVVKEAKQDPGLRKQLANPHLLCPPDAQRGARQPNVTFAEYDEDARSWVAPFVMAAINTRVVHRSNAIAGFPYGQSFQYDEAMMTGISSKGRLMAMSVSLGLAGFMAASVIPPSRWVLERFVVPKPGEGPTPKEQEAGFFDLRFLGHGPDGELLVTKVTGDRDPGYGSTGKMLGEAGACLALDLPEDAEGGFWTPATLLGDAFVERLQAHAGLKFEVVSS</sequence>
<gene>
    <name evidence="2" type="ORF">DEH80_04775</name>
</gene>
<dbReference type="PANTHER" id="PTHR12286">
    <property type="entry name" value="SACCHAROPINE DEHYDROGENASE-LIKE OXIDOREDUCTASE"/>
    <property type="match status" value="1"/>
</dbReference>
<comment type="caution">
    <text evidence="2">The sequence shown here is derived from an EMBL/GenBank/DDBJ whole genome shotgun (WGS) entry which is preliminary data.</text>
</comment>
<dbReference type="EMBL" id="QEQK01000004">
    <property type="protein sequence ID" value="PWN56748.1"/>
    <property type="molecule type" value="Genomic_DNA"/>
</dbReference>
<dbReference type="OrthoDB" id="4420885at2"/>
<dbReference type="SUPFAM" id="SSF51735">
    <property type="entry name" value="NAD(P)-binding Rossmann-fold domains"/>
    <property type="match status" value="1"/>
</dbReference>
<name>A0A363UMT4_9GAMM</name>
<reference evidence="2 3" key="1">
    <citation type="submission" date="2018-05" db="EMBL/GenBank/DDBJ databases">
        <title>Abyssibacter profundi OUC007T gen. nov., sp. nov, a marine bacterium isolated from seawater of the Mariana Trench.</title>
        <authorList>
            <person name="Zhou S."/>
        </authorList>
    </citation>
    <scope>NUCLEOTIDE SEQUENCE [LARGE SCALE GENOMIC DNA]</scope>
    <source>
        <strain evidence="2 3">OUC007</strain>
    </source>
</reference>
<dbReference type="InterPro" id="IPR005097">
    <property type="entry name" value="Sacchrp_dh_NADP-bd"/>
</dbReference>
<dbReference type="InterPro" id="IPR036291">
    <property type="entry name" value="NAD(P)-bd_dom_sf"/>
</dbReference>